<protein>
    <submittedName>
        <fullName evidence="6">LysR family transcriptional regulator</fullName>
    </submittedName>
</protein>
<evidence type="ECO:0000256" key="3">
    <source>
        <dbReference type="ARBA" id="ARBA00023125"/>
    </source>
</evidence>
<dbReference type="Pfam" id="PF00126">
    <property type="entry name" value="HTH_1"/>
    <property type="match status" value="1"/>
</dbReference>
<dbReference type="AlphaFoldDB" id="A0A7X2XGI9"/>
<dbReference type="GO" id="GO:0003700">
    <property type="term" value="F:DNA-binding transcription factor activity"/>
    <property type="evidence" value="ECO:0007669"/>
    <property type="project" value="InterPro"/>
</dbReference>
<dbReference type="InterPro" id="IPR036390">
    <property type="entry name" value="WH_DNA-bd_sf"/>
</dbReference>
<evidence type="ECO:0000256" key="2">
    <source>
        <dbReference type="ARBA" id="ARBA00023015"/>
    </source>
</evidence>
<dbReference type="Gene3D" id="1.10.10.10">
    <property type="entry name" value="Winged helix-like DNA-binding domain superfamily/Winged helix DNA-binding domain"/>
    <property type="match status" value="1"/>
</dbReference>
<dbReference type="EMBL" id="WNBM01000006">
    <property type="protein sequence ID" value="MTT76330.1"/>
    <property type="molecule type" value="Genomic_DNA"/>
</dbReference>
<accession>A0A7X2XGI9</accession>
<dbReference type="CDD" id="cd05466">
    <property type="entry name" value="PBP2_LTTR_substrate"/>
    <property type="match status" value="1"/>
</dbReference>
<proteinExistence type="inferred from homology"/>
<dbReference type="PANTHER" id="PTHR30419">
    <property type="entry name" value="HTH-TYPE TRANSCRIPTIONAL REGULATOR YBHD"/>
    <property type="match status" value="1"/>
</dbReference>
<dbReference type="Proteomes" id="UP000484547">
    <property type="component" value="Unassembled WGS sequence"/>
</dbReference>
<dbReference type="SUPFAM" id="SSF46785">
    <property type="entry name" value="Winged helix' DNA-binding domain"/>
    <property type="match status" value="1"/>
</dbReference>
<dbReference type="PANTHER" id="PTHR30419:SF28">
    <property type="entry name" value="HTH-TYPE TRANSCRIPTIONAL REGULATOR BSDA"/>
    <property type="match status" value="1"/>
</dbReference>
<dbReference type="Pfam" id="PF03466">
    <property type="entry name" value="LysR_substrate"/>
    <property type="match status" value="1"/>
</dbReference>
<dbReference type="GO" id="GO:0003677">
    <property type="term" value="F:DNA binding"/>
    <property type="evidence" value="ECO:0007669"/>
    <property type="project" value="UniProtKB-KW"/>
</dbReference>
<reference evidence="8 9" key="1">
    <citation type="journal article" date="2019" name="Nat. Med.">
        <title>A library of human gut bacterial isolates paired with longitudinal multiomics data enables mechanistic microbiome research.</title>
        <authorList>
            <person name="Poyet M."/>
            <person name="Groussin M."/>
            <person name="Gibbons S.M."/>
            <person name="Avila-Pacheco J."/>
            <person name="Jiang X."/>
            <person name="Kearney S.M."/>
            <person name="Perrotta A.R."/>
            <person name="Berdy B."/>
            <person name="Zhao S."/>
            <person name="Lieberman T.D."/>
            <person name="Swanson P.K."/>
            <person name="Smith M."/>
            <person name="Roesemann S."/>
            <person name="Alexander J.E."/>
            <person name="Rich S.A."/>
            <person name="Livny J."/>
            <person name="Vlamakis H."/>
            <person name="Clish C."/>
            <person name="Bullock K."/>
            <person name="Deik A."/>
            <person name="Scott J."/>
            <person name="Pierce K.A."/>
            <person name="Xavier R.J."/>
            <person name="Alm E.J."/>
        </authorList>
    </citation>
    <scope>NUCLEOTIDE SEQUENCE [LARGE SCALE GENOMIC DNA]</scope>
    <source>
        <strain evidence="6 9">BIOML-A13</strain>
        <strain evidence="7 8">BIOML-A3</strain>
    </source>
</reference>
<comment type="caution">
    <text evidence="6">The sequence shown here is derived from an EMBL/GenBank/DDBJ whole genome shotgun (WGS) entry which is preliminary data.</text>
</comment>
<evidence type="ECO:0000313" key="8">
    <source>
        <dbReference type="Proteomes" id="UP000443070"/>
    </source>
</evidence>
<dbReference type="Gene3D" id="3.40.190.290">
    <property type="match status" value="1"/>
</dbReference>
<dbReference type="EMBL" id="WNBW01000006">
    <property type="protein sequence ID" value="MTU04394.1"/>
    <property type="molecule type" value="Genomic_DNA"/>
</dbReference>
<dbReference type="InterPro" id="IPR050950">
    <property type="entry name" value="HTH-type_LysR_regulators"/>
</dbReference>
<gene>
    <name evidence="6" type="ORF">GMD11_08640</name>
    <name evidence="7" type="ORF">GMD18_08295</name>
</gene>
<sequence length="304" mass="34255">MNGGILMNLQQMRYFVMVARLGNVTEAAKALHIAQPPLSRQIKQLEQELGVVLFDRSGRRLHLTETGHMLLHRAEEILNLTDRTVCELSSSELGQEGILSLGVVPSMSLMVLPQMIAAFKELYPKITYRLLIGESLRVIELLEKGVIETAIVHLPVDEDYFASYKLPTERLALVYDAAFFPQLEGTFELPVSRLQGLPLLCHRRYKELLEQSAAKNGIQAYFFCLSDDSNYLIAWAKAGLGLAVIPESAEAIARHEGLACVRMDDPELTTTAAVVWGRKHYHSPTTRNFISFIPQYFEQCKKFC</sequence>
<dbReference type="InterPro" id="IPR036388">
    <property type="entry name" value="WH-like_DNA-bd_sf"/>
</dbReference>
<evidence type="ECO:0000256" key="4">
    <source>
        <dbReference type="ARBA" id="ARBA00023163"/>
    </source>
</evidence>
<organism evidence="6 9">
    <name type="scientific">Phascolarctobacterium faecium</name>
    <dbReference type="NCBI Taxonomy" id="33025"/>
    <lineage>
        <taxon>Bacteria</taxon>
        <taxon>Bacillati</taxon>
        <taxon>Bacillota</taxon>
        <taxon>Negativicutes</taxon>
        <taxon>Acidaminococcales</taxon>
        <taxon>Acidaminococcaceae</taxon>
        <taxon>Phascolarctobacterium</taxon>
    </lineage>
</organism>
<dbReference type="SUPFAM" id="SSF53850">
    <property type="entry name" value="Periplasmic binding protein-like II"/>
    <property type="match status" value="1"/>
</dbReference>
<dbReference type="GO" id="GO:0005829">
    <property type="term" value="C:cytosol"/>
    <property type="evidence" value="ECO:0007669"/>
    <property type="project" value="TreeGrafter"/>
</dbReference>
<keyword evidence="3" id="KW-0238">DNA-binding</keyword>
<evidence type="ECO:0000313" key="6">
    <source>
        <dbReference type="EMBL" id="MTT76330.1"/>
    </source>
</evidence>
<keyword evidence="8" id="KW-1185">Reference proteome</keyword>
<dbReference type="FunFam" id="1.10.10.10:FF:000001">
    <property type="entry name" value="LysR family transcriptional regulator"/>
    <property type="match status" value="1"/>
</dbReference>
<name>A0A7X2XGI9_9FIRM</name>
<dbReference type="InterPro" id="IPR000847">
    <property type="entry name" value="LysR_HTH_N"/>
</dbReference>
<dbReference type="Proteomes" id="UP000443070">
    <property type="component" value="Unassembled WGS sequence"/>
</dbReference>
<keyword evidence="2" id="KW-0805">Transcription regulation</keyword>
<evidence type="ECO:0000313" key="7">
    <source>
        <dbReference type="EMBL" id="MTU04394.1"/>
    </source>
</evidence>
<dbReference type="InterPro" id="IPR005119">
    <property type="entry name" value="LysR_subst-bd"/>
</dbReference>
<keyword evidence="4" id="KW-0804">Transcription</keyword>
<dbReference type="OrthoDB" id="9803714at2"/>
<evidence type="ECO:0000256" key="1">
    <source>
        <dbReference type="ARBA" id="ARBA00009437"/>
    </source>
</evidence>
<dbReference type="PROSITE" id="PS50931">
    <property type="entry name" value="HTH_LYSR"/>
    <property type="match status" value="1"/>
</dbReference>
<comment type="similarity">
    <text evidence="1">Belongs to the LysR transcriptional regulatory family.</text>
</comment>
<evidence type="ECO:0000259" key="5">
    <source>
        <dbReference type="PROSITE" id="PS50931"/>
    </source>
</evidence>
<feature type="domain" description="HTH lysR-type" evidence="5">
    <location>
        <begin position="7"/>
        <end position="64"/>
    </location>
</feature>
<evidence type="ECO:0000313" key="9">
    <source>
        <dbReference type="Proteomes" id="UP000484547"/>
    </source>
</evidence>
<dbReference type="PRINTS" id="PR00039">
    <property type="entry name" value="HTHLYSR"/>
</dbReference>